<dbReference type="InterPro" id="IPR000719">
    <property type="entry name" value="Prot_kinase_dom"/>
</dbReference>
<evidence type="ECO:0000256" key="1">
    <source>
        <dbReference type="SAM" id="MobiDB-lite"/>
    </source>
</evidence>
<feature type="domain" description="Protein kinase" evidence="2">
    <location>
        <begin position="188"/>
        <end position="554"/>
    </location>
</feature>
<name>A0AA39PPX4_9AGAR</name>
<feature type="region of interest" description="Disordered" evidence="1">
    <location>
        <begin position="51"/>
        <end position="89"/>
    </location>
</feature>
<dbReference type="InterPro" id="IPR040976">
    <property type="entry name" value="Pkinase_fungal"/>
</dbReference>
<dbReference type="PANTHER" id="PTHR38248">
    <property type="entry name" value="FUNK1 6"/>
    <property type="match status" value="1"/>
</dbReference>
<sequence>MKANNNTLDAEGMKGIQLLPADKGLQLKRVSCGHVEGALFLDNGSLSAATEHPTSLDNPVLDDIPSTLGVSSRTRKHESNSSDESSSKIWRRTYDSEASVSARRALDPIDEDEFASTSDVEQKKMFSAKPVGYHRLTPLQIGIIEDPYIKCSENIDRKNPGDFFKGLKVALQKTDKTNIVLTLGDIIHRQGRLIGRNTCVVVGESQEWPRKQLVVKISYPSIYRDSGQNLVDAAKAKAREMASEGKESRLLDHLPEILHSQDFPSNDNDLPQRRLMDLLTGATYADRMTDIYDLYKERFPRITVSKCLFPITNLTNVKDIAQVFFDILQCHRWLYDHAKILHRDISMANVMYRRRPSDNKVCGVLNDFDLSSSFPQTEAASLHRAGTPHMAHDLLDESYLGYLYRHDVEALYYVLLMLCCRYEIVEIKKVLTLRPLQENPSDMPFTEWFNGSLTWRLLSADKKNFLDTSEKLKSVPISPSFSSFLPCLRRIRRAFAKSISARIQPDDEEPIPDEPFDDETLGGHITYINCLRFMSVISVDGLDFQYEEWQRLVP</sequence>
<dbReference type="InterPro" id="IPR011009">
    <property type="entry name" value="Kinase-like_dom_sf"/>
</dbReference>
<dbReference type="GO" id="GO:0005524">
    <property type="term" value="F:ATP binding"/>
    <property type="evidence" value="ECO:0007669"/>
    <property type="project" value="InterPro"/>
</dbReference>
<proteinExistence type="predicted"/>
<gene>
    <name evidence="3" type="ORF">EDD18DRAFT_1466506</name>
</gene>
<evidence type="ECO:0000259" key="2">
    <source>
        <dbReference type="PROSITE" id="PS50011"/>
    </source>
</evidence>
<evidence type="ECO:0000313" key="3">
    <source>
        <dbReference type="EMBL" id="KAK0488049.1"/>
    </source>
</evidence>
<comment type="caution">
    <text evidence="3">The sequence shown here is derived from an EMBL/GenBank/DDBJ whole genome shotgun (WGS) entry which is preliminary data.</text>
</comment>
<dbReference type="Pfam" id="PF17667">
    <property type="entry name" value="Pkinase_fungal"/>
    <property type="match status" value="1"/>
</dbReference>
<keyword evidence="4" id="KW-1185">Reference proteome</keyword>
<dbReference type="PANTHER" id="PTHR38248:SF2">
    <property type="entry name" value="FUNK1 11"/>
    <property type="match status" value="1"/>
</dbReference>
<dbReference type="Proteomes" id="UP001175228">
    <property type="component" value="Unassembled WGS sequence"/>
</dbReference>
<dbReference type="SUPFAM" id="SSF56112">
    <property type="entry name" value="Protein kinase-like (PK-like)"/>
    <property type="match status" value="1"/>
</dbReference>
<dbReference type="GO" id="GO:0004672">
    <property type="term" value="F:protein kinase activity"/>
    <property type="evidence" value="ECO:0007669"/>
    <property type="project" value="InterPro"/>
</dbReference>
<dbReference type="PROSITE" id="PS50011">
    <property type="entry name" value="PROTEIN_KINASE_DOM"/>
    <property type="match status" value="1"/>
</dbReference>
<organism evidence="3 4">
    <name type="scientific">Armillaria luteobubalina</name>
    <dbReference type="NCBI Taxonomy" id="153913"/>
    <lineage>
        <taxon>Eukaryota</taxon>
        <taxon>Fungi</taxon>
        <taxon>Dikarya</taxon>
        <taxon>Basidiomycota</taxon>
        <taxon>Agaricomycotina</taxon>
        <taxon>Agaricomycetes</taxon>
        <taxon>Agaricomycetidae</taxon>
        <taxon>Agaricales</taxon>
        <taxon>Marasmiineae</taxon>
        <taxon>Physalacriaceae</taxon>
        <taxon>Armillaria</taxon>
    </lineage>
</organism>
<dbReference type="AlphaFoldDB" id="A0AA39PPX4"/>
<accession>A0AA39PPX4</accession>
<protein>
    <recommendedName>
        <fullName evidence="2">Protein kinase domain-containing protein</fullName>
    </recommendedName>
</protein>
<reference evidence="3" key="1">
    <citation type="submission" date="2023-06" db="EMBL/GenBank/DDBJ databases">
        <authorList>
            <consortium name="Lawrence Berkeley National Laboratory"/>
            <person name="Ahrendt S."/>
            <person name="Sahu N."/>
            <person name="Indic B."/>
            <person name="Wong-Bajracharya J."/>
            <person name="Merenyi Z."/>
            <person name="Ke H.-M."/>
            <person name="Monk M."/>
            <person name="Kocsube S."/>
            <person name="Drula E."/>
            <person name="Lipzen A."/>
            <person name="Balint B."/>
            <person name="Henrissat B."/>
            <person name="Andreopoulos B."/>
            <person name="Martin F.M."/>
            <person name="Harder C.B."/>
            <person name="Rigling D."/>
            <person name="Ford K.L."/>
            <person name="Foster G.D."/>
            <person name="Pangilinan J."/>
            <person name="Papanicolaou A."/>
            <person name="Barry K."/>
            <person name="LaButti K."/>
            <person name="Viragh M."/>
            <person name="Koriabine M."/>
            <person name="Yan M."/>
            <person name="Riley R."/>
            <person name="Champramary S."/>
            <person name="Plett K.L."/>
            <person name="Tsai I.J."/>
            <person name="Slot J."/>
            <person name="Sipos G."/>
            <person name="Plett J."/>
            <person name="Nagy L.G."/>
            <person name="Grigoriev I.V."/>
        </authorList>
    </citation>
    <scope>NUCLEOTIDE SEQUENCE</scope>
    <source>
        <strain evidence="3">HWK02</strain>
    </source>
</reference>
<dbReference type="Gene3D" id="1.10.510.10">
    <property type="entry name" value="Transferase(Phosphotransferase) domain 1"/>
    <property type="match status" value="1"/>
</dbReference>
<evidence type="ECO:0000313" key="4">
    <source>
        <dbReference type="Proteomes" id="UP001175228"/>
    </source>
</evidence>
<dbReference type="EMBL" id="JAUEPU010000042">
    <property type="protein sequence ID" value="KAK0488049.1"/>
    <property type="molecule type" value="Genomic_DNA"/>
</dbReference>